<keyword evidence="5" id="KW-0653">Protein transport</keyword>
<keyword evidence="12" id="KW-1185">Reference proteome</keyword>
<dbReference type="Pfam" id="PF08801">
    <property type="entry name" value="Nucleoporin_N"/>
    <property type="match status" value="1"/>
</dbReference>
<reference evidence="11 12" key="1">
    <citation type="submission" date="2024-02" db="EMBL/GenBank/DDBJ databases">
        <title>Discinaceae phylogenomics.</title>
        <authorList>
            <person name="Dirks A.C."/>
            <person name="James T.Y."/>
        </authorList>
    </citation>
    <scope>NUCLEOTIDE SEQUENCE [LARGE SCALE GENOMIC DNA]</scope>
    <source>
        <strain evidence="11 12">ACD0624</strain>
    </source>
</reference>
<name>A0ABR3GS67_9PEZI</name>
<feature type="region of interest" description="Disordered" evidence="8">
    <location>
        <begin position="1"/>
        <end position="81"/>
    </location>
</feature>
<keyword evidence="3" id="KW-0813">Transport</keyword>
<accession>A0ABR3GS67</accession>
<dbReference type="PANTHER" id="PTHR13405">
    <property type="entry name" value="NUCLEAR PORE COMPLEX PROTEIN NUP133"/>
    <property type="match status" value="1"/>
</dbReference>
<protein>
    <recommendedName>
        <fullName evidence="13">Nuclear pore complex protein Nup133</fullName>
    </recommendedName>
</protein>
<dbReference type="InterPro" id="IPR015943">
    <property type="entry name" value="WD40/YVTN_repeat-like_dom_sf"/>
</dbReference>
<evidence type="ECO:0000256" key="5">
    <source>
        <dbReference type="ARBA" id="ARBA00022927"/>
    </source>
</evidence>
<evidence type="ECO:0008006" key="13">
    <source>
        <dbReference type="Google" id="ProtNLM"/>
    </source>
</evidence>
<evidence type="ECO:0000256" key="3">
    <source>
        <dbReference type="ARBA" id="ARBA00022448"/>
    </source>
</evidence>
<dbReference type="Pfam" id="PF03177">
    <property type="entry name" value="Nucleoporin_C"/>
    <property type="match status" value="1"/>
</dbReference>
<feature type="domain" description="Nucleoporin Nup133/Nup155-like N-terminal" evidence="10">
    <location>
        <begin position="86"/>
        <end position="495"/>
    </location>
</feature>
<keyword evidence="7" id="KW-0539">Nucleus</keyword>
<comment type="subcellular location">
    <subcellularLocation>
        <location evidence="1">Nucleus envelope</location>
    </subcellularLocation>
</comment>
<comment type="similarity">
    <text evidence="2">Belongs to the nucleoporin Nup133 family.</text>
</comment>
<gene>
    <name evidence="11" type="ORF">Q9L58_002498</name>
</gene>
<keyword evidence="6" id="KW-0811">Translocation</keyword>
<evidence type="ECO:0000256" key="1">
    <source>
        <dbReference type="ARBA" id="ARBA00004259"/>
    </source>
</evidence>
<organism evidence="11 12">
    <name type="scientific">Discina gigas</name>
    <dbReference type="NCBI Taxonomy" id="1032678"/>
    <lineage>
        <taxon>Eukaryota</taxon>
        <taxon>Fungi</taxon>
        <taxon>Dikarya</taxon>
        <taxon>Ascomycota</taxon>
        <taxon>Pezizomycotina</taxon>
        <taxon>Pezizomycetes</taxon>
        <taxon>Pezizales</taxon>
        <taxon>Discinaceae</taxon>
        <taxon>Discina</taxon>
    </lineage>
</organism>
<dbReference type="PANTHER" id="PTHR13405:SF11">
    <property type="entry name" value="NUCLEAR PORE COMPLEX PROTEIN NUP133"/>
    <property type="match status" value="1"/>
</dbReference>
<sequence length="1327" mass="145763">MFSSHPPAGESAAAARRRTRPISRPNSRNRNERAGSNSSVGRGVREGSIISQRGASGLDKELRPSSLTVARGDGGKDMDGGVVDWTKNEKYRVAKLPALPAILKNCTVDGTPITAATDSSNGHALLLSHSSAYVWKYTSAHTIPHTLSFPLPGDEKTSTNNPYPLGALVSPSANSDEPGLVVIMPTSGRIAYWDSVGSAVAEGLFSKKRGVEGRVSLVSGESVTAICNAEPAGFLLSLSSGRLAHLALRDLAGRPGIAVTIMRGYGTGMMGGLLGALRAGSNRRDIVAVRAGKVLRMGEREIVVATARGNFSRWQVNRSGTYANIADVDLRENVLAAIEKIAPSEVGMRSKDQFVIVDAAVVDHGESGNDGVDVLVLSSFMPSAASPGALYVLVSVTFLTGGRANVGDVHVIKSYTNPLEEGKTRPRLYLPKPGKTAFLVFARAVVIVSTVKLEPNEEDDAMDEGFGAQDVFEDVVDFRGDLKVETVGSGMEDVVFDPVPRMDGSFMTGSFISDLGTGVVRKKIRNPGVILIAKGAGVVRIEAFDLEPVKTKALREPVKVKSKIEQAVFYGVKEDNPLNFQGRKEINYPLEEIETAALEISTEILSSTSEYLPALLPSLEGHLSLRATHLRALAEHLRSTFPSLSRETMWRLLSDAEKCEAARAVWAARDTRLRRNPDAGEGVLENVIAELLSDDEDIGGYDPTRMWFQRFAGSIEELLPQAKRALVEMNKKGRYDQLVFAKMDAEANDIVLGSLMAAWRFRVHAARLYGLEDGVDANGIVVQAGGLAPPWTSGTDILQALDVQYDVSRALLKSFWGPKLGTDEERREVAERVAGQLVGLAEVCCRGFEERASWCEQQTAVGGEGALQEGITVKERYIASRGGWITPLVEIGRAEKAYSIAEKWRDYRTLVELCSEELLRNDFSQGELIKGSGTEEKAAELHAGKQQTLQRLDRYFETFGESFATEMYEYLVEKGQLHTLMNGFENWREKYLTNFLRSNRKYAKLEWIHDVGLGEFALAANTLNAIAVDQEEDLWSKKVELSIGKLAKLAAAANGVHGTPGESLMRDEIRLVDADLELVTIQERIYGAVRYVKDQTIDTEAAVQVGLDTFARSLVGRKRIGCRDIWKRAFGRAVEGRVIGVEEIADLLTLADEGEVGLVGRGEEFYWALKVLSLGGLRRDRREFMEKTVWRRCYLRDDWLKIVDTKGRSDGQVEDATHDTALYMTIRLGYEKGLFTDKSPFHPLSPSESLFSEQLDELKGRFNRADESELMLIAHDLMAENRQLDKFVKKASLETWFKGVLEGARREAVHGVLEGDVFEEGDTIMDE</sequence>
<keyword evidence="4" id="KW-0509">mRNA transport</keyword>
<comment type="caution">
    <text evidence="11">The sequence shown here is derived from an EMBL/GenBank/DDBJ whole genome shotgun (WGS) entry which is preliminary data.</text>
</comment>
<dbReference type="SUPFAM" id="SSF117289">
    <property type="entry name" value="Nucleoporin domain"/>
    <property type="match status" value="1"/>
</dbReference>
<dbReference type="Gene3D" id="2.130.10.10">
    <property type="entry name" value="YVTN repeat-like/Quinoprotein amine dehydrogenase"/>
    <property type="match status" value="1"/>
</dbReference>
<dbReference type="InterPro" id="IPR007187">
    <property type="entry name" value="Nucleoporin_Nup133/Nup155_C"/>
</dbReference>
<evidence type="ECO:0000256" key="8">
    <source>
        <dbReference type="SAM" id="MobiDB-lite"/>
    </source>
</evidence>
<evidence type="ECO:0000256" key="6">
    <source>
        <dbReference type="ARBA" id="ARBA00023010"/>
    </source>
</evidence>
<feature type="domain" description="Nucleoporin Nup133/Nup155-like C-terminal" evidence="9">
    <location>
        <begin position="652"/>
        <end position="1298"/>
    </location>
</feature>
<dbReference type="EMBL" id="JBBBZM010000021">
    <property type="protein sequence ID" value="KAL0638562.1"/>
    <property type="molecule type" value="Genomic_DNA"/>
</dbReference>
<dbReference type="Proteomes" id="UP001447188">
    <property type="component" value="Unassembled WGS sequence"/>
</dbReference>
<evidence type="ECO:0000256" key="4">
    <source>
        <dbReference type="ARBA" id="ARBA00022816"/>
    </source>
</evidence>
<evidence type="ECO:0000313" key="11">
    <source>
        <dbReference type="EMBL" id="KAL0638562.1"/>
    </source>
</evidence>
<evidence type="ECO:0000259" key="10">
    <source>
        <dbReference type="Pfam" id="PF08801"/>
    </source>
</evidence>
<evidence type="ECO:0000259" key="9">
    <source>
        <dbReference type="Pfam" id="PF03177"/>
    </source>
</evidence>
<evidence type="ECO:0000256" key="7">
    <source>
        <dbReference type="ARBA" id="ARBA00023242"/>
    </source>
</evidence>
<evidence type="ECO:0000313" key="12">
    <source>
        <dbReference type="Proteomes" id="UP001447188"/>
    </source>
</evidence>
<proteinExistence type="inferred from homology"/>
<dbReference type="InterPro" id="IPR037624">
    <property type="entry name" value="Nup133-like"/>
</dbReference>
<evidence type="ECO:0000256" key="2">
    <source>
        <dbReference type="ARBA" id="ARBA00005569"/>
    </source>
</evidence>
<dbReference type="InterPro" id="IPR014908">
    <property type="entry name" value="Nucleoporin_Nup133/Nup155_N"/>
</dbReference>
<dbReference type="Gene3D" id="1.20.58.1380">
    <property type="match status" value="1"/>
</dbReference>